<dbReference type="PROSITE" id="PS51192">
    <property type="entry name" value="HELICASE_ATP_BIND_1"/>
    <property type="match status" value="1"/>
</dbReference>
<dbReference type="EMBL" id="DSVI01000004">
    <property type="protein sequence ID" value="HGT46782.1"/>
    <property type="molecule type" value="Genomic_DNA"/>
</dbReference>
<evidence type="ECO:0000256" key="8">
    <source>
        <dbReference type="ARBA" id="ARBA00023125"/>
    </source>
</evidence>
<dbReference type="PANTHER" id="PTHR13710:SF105">
    <property type="entry name" value="ATP-DEPENDENT DNA HELICASE Q1"/>
    <property type="match status" value="1"/>
</dbReference>
<dbReference type="Gene3D" id="1.10.150.80">
    <property type="entry name" value="HRDC domain"/>
    <property type="match status" value="1"/>
</dbReference>
<comment type="cofactor">
    <cofactor evidence="1">
        <name>Mg(2+)</name>
        <dbReference type="ChEBI" id="CHEBI:18420"/>
    </cofactor>
</comment>
<dbReference type="InterPro" id="IPR029491">
    <property type="entry name" value="Helicase_HTH"/>
</dbReference>
<gene>
    <name evidence="17" type="ORF">ENS56_01965</name>
</gene>
<protein>
    <recommendedName>
        <fullName evidence="12">ATP-dependent DNA helicase RecQ</fullName>
        <ecNumber evidence="11">5.6.2.4</ecNumber>
    </recommendedName>
    <alternativeName>
        <fullName evidence="13">DNA 3'-5' helicase RecQ</fullName>
    </alternativeName>
</protein>
<organism evidence="17">
    <name type="scientific">Ignavibacterium album</name>
    <dbReference type="NCBI Taxonomy" id="591197"/>
    <lineage>
        <taxon>Bacteria</taxon>
        <taxon>Pseudomonadati</taxon>
        <taxon>Ignavibacteriota</taxon>
        <taxon>Ignavibacteria</taxon>
        <taxon>Ignavibacteriales</taxon>
        <taxon>Ignavibacteriaceae</taxon>
        <taxon>Ignavibacterium</taxon>
    </lineage>
</organism>
<dbReference type="EC" id="5.6.2.4" evidence="11"/>
<dbReference type="InterPro" id="IPR004589">
    <property type="entry name" value="DNA_helicase_ATP-dep_RecQ"/>
</dbReference>
<dbReference type="InterPro" id="IPR032284">
    <property type="entry name" value="RecQ_Zn-bd"/>
</dbReference>
<dbReference type="InterPro" id="IPR044876">
    <property type="entry name" value="HRDC_dom_sf"/>
</dbReference>
<dbReference type="AlphaFoldDB" id="A0A832G778"/>
<dbReference type="InterPro" id="IPR027417">
    <property type="entry name" value="P-loop_NTPase"/>
</dbReference>
<dbReference type="InterPro" id="IPR014001">
    <property type="entry name" value="Helicase_ATP-bd"/>
</dbReference>
<evidence type="ECO:0000256" key="7">
    <source>
        <dbReference type="ARBA" id="ARBA00022840"/>
    </source>
</evidence>
<keyword evidence="9" id="KW-0413">Isomerase</keyword>
<dbReference type="InterPro" id="IPR011545">
    <property type="entry name" value="DEAD/DEAH_box_helicase_dom"/>
</dbReference>
<sequence>MKKAQEILKEFFGYDSFKPAQEEIISEILKGENVIAVLPTGAGKSLCYQIPALLSDNYSIVISPLIALMKDQVDSLNKNKNISAFINSTLEWIEIEKILNDIAFGKIKLLYVAPERLESKEFSVRLKSMKPAYLFIDEAHCISEWGHNFRPSYTKLKAFIEFTGIKKVSAFTATATPEVVQDIIKQLDIKNPKVIVKGFERENIAISVYATNKKRDKLLQILKTNQRPAIIYVSSRKKAEKLNEFLNLNKIKSEYYHAGLNNLIRRNIQDEFIAGNIPIIIATNAFGMGIDKSDIRTVIHYDIPGSIENYYQEIGRAGRDGKHSSAILLFDEKDLSIHKYFIESAYPKKELIQQIYNGICDFAQVAVGSMPDKNIPINTDFLNLYTKQNISSGLLHSALTYLESAGYLKVNSSFTSNDSVKFLIDPNRMKQFLKSTDNDELKDLVLFLIRNFGSKIFNERISIDYQFIESNTGLSNDSQKELYNFLSDIGFAEFISLDGKETVTLLQPRVAKESLRLNYKLINELYLFAQEKLEKMRSFVYVNDCRFKYILKYFGQSTENYSCGKCDNCNSEHPIKDIYSIITETPEENELSLDNYDKNLELFHLLNEVRKSAAKKFMQTPNLICPDNVLAKISQLKPDNKFKLLMVSGFTQRMFNKVGNEFLEVITKYLNENRNDSVKTLPQNIQETFELLNKKFSLKEIASIRNLDEAVISMQIETVLSYLPETNINSIIDERDLATIEKEVKNGYENLRELKKRFDDKFSVPLLRIAIAKIKAKSAKNHQ</sequence>
<keyword evidence="3" id="KW-0479">Metal-binding</keyword>
<evidence type="ECO:0000259" key="14">
    <source>
        <dbReference type="PROSITE" id="PS50967"/>
    </source>
</evidence>
<dbReference type="Pfam" id="PF00270">
    <property type="entry name" value="DEAD"/>
    <property type="match status" value="1"/>
</dbReference>
<keyword evidence="7" id="KW-0067">ATP-binding</keyword>
<evidence type="ECO:0000256" key="10">
    <source>
        <dbReference type="ARBA" id="ARBA00034617"/>
    </source>
</evidence>
<comment type="similarity">
    <text evidence="2">Belongs to the helicase family. RecQ subfamily.</text>
</comment>
<dbReference type="GO" id="GO:0046872">
    <property type="term" value="F:metal ion binding"/>
    <property type="evidence" value="ECO:0007669"/>
    <property type="project" value="UniProtKB-KW"/>
</dbReference>
<dbReference type="Gene3D" id="3.40.50.300">
    <property type="entry name" value="P-loop containing nucleotide triphosphate hydrolases"/>
    <property type="match status" value="2"/>
</dbReference>
<dbReference type="GO" id="GO:0006281">
    <property type="term" value="P:DNA repair"/>
    <property type="evidence" value="ECO:0007669"/>
    <property type="project" value="TreeGrafter"/>
</dbReference>
<comment type="caution">
    <text evidence="17">The sequence shown here is derived from an EMBL/GenBank/DDBJ whole genome shotgun (WGS) entry which is preliminary data.</text>
</comment>
<dbReference type="PANTHER" id="PTHR13710">
    <property type="entry name" value="DNA HELICASE RECQ FAMILY MEMBER"/>
    <property type="match status" value="1"/>
</dbReference>
<dbReference type="GO" id="GO:0043590">
    <property type="term" value="C:bacterial nucleoid"/>
    <property type="evidence" value="ECO:0007669"/>
    <property type="project" value="TreeGrafter"/>
</dbReference>
<reference evidence="17" key="1">
    <citation type="journal article" date="2020" name="mSystems">
        <title>Genome- and Community-Level Interaction Insights into Carbon Utilization and Element Cycling Functions of Hydrothermarchaeota in Hydrothermal Sediment.</title>
        <authorList>
            <person name="Zhou Z."/>
            <person name="Liu Y."/>
            <person name="Xu W."/>
            <person name="Pan J."/>
            <person name="Luo Z.H."/>
            <person name="Li M."/>
        </authorList>
    </citation>
    <scope>NUCLEOTIDE SEQUENCE [LARGE SCALE GENOMIC DNA]</scope>
    <source>
        <strain evidence="17">SpSt-500</strain>
    </source>
</reference>
<evidence type="ECO:0000256" key="2">
    <source>
        <dbReference type="ARBA" id="ARBA00005446"/>
    </source>
</evidence>
<feature type="domain" description="HRDC" evidence="14">
    <location>
        <begin position="596"/>
        <end position="676"/>
    </location>
</feature>
<dbReference type="Pfam" id="PF00570">
    <property type="entry name" value="HRDC"/>
    <property type="match status" value="1"/>
</dbReference>
<dbReference type="SUPFAM" id="SSF47819">
    <property type="entry name" value="HRDC-like"/>
    <property type="match status" value="1"/>
</dbReference>
<dbReference type="PROSITE" id="PS00690">
    <property type="entry name" value="DEAH_ATP_HELICASE"/>
    <property type="match status" value="1"/>
</dbReference>
<name>A0A832G778_9BACT</name>
<feature type="domain" description="Helicase ATP-binding" evidence="15">
    <location>
        <begin position="25"/>
        <end position="193"/>
    </location>
</feature>
<comment type="catalytic activity">
    <reaction evidence="10">
        <text>Couples ATP hydrolysis with the unwinding of duplex DNA by translocating in the 3'-5' direction.</text>
        <dbReference type="EC" id="5.6.2.4"/>
    </reaction>
</comment>
<dbReference type="GO" id="GO:0009378">
    <property type="term" value="F:four-way junction helicase activity"/>
    <property type="evidence" value="ECO:0007669"/>
    <property type="project" value="TreeGrafter"/>
</dbReference>
<keyword evidence="6 17" id="KW-0347">Helicase</keyword>
<evidence type="ECO:0000259" key="15">
    <source>
        <dbReference type="PROSITE" id="PS51192"/>
    </source>
</evidence>
<evidence type="ECO:0000313" key="17">
    <source>
        <dbReference type="EMBL" id="HGT46782.1"/>
    </source>
</evidence>
<dbReference type="Pfam" id="PF16124">
    <property type="entry name" value="RecQ_Zn_bind"/>
    <property type="match status" value="1"/>
</dbReference>
<evidence type="ECO:0000256" key="6">
    <source>
        <dbReference type="ARBA" id="ARBA00022806"/>
    </source>
</evidence>
<dbReference type="GO" id="GO:0030894">
    <property type="term" value="C:replisome"/>
    <property type="evidence" value="ECO:0007669"/>
    <property type="project" value="TreeGrafter"/>
</dbReference>
<dbReference type="SUPFAM" id="SSF52540">
    <property type="entry name" value="P-loop containing nucleoside triphosphate hydrolases"/>
    <property type="match status" value="1"/>
</dbReference>
<dbReference type="GO" id="GO:0006310">
    <property type="term" value="P:DNA recombination"/>
    <property type="evidence" value="ECO:0007669"/>
    <property type="project" value="InterPro"/>
</dbReference>
<dbReference type="InterPro" id="IPR002464">
    <property type="entry name" value="DNA/RNA_helicase_DEAH_CS"/>
</dbReference>
<dbReference type="SMART" id="SM00490">
    <property type="entry name" value="HELICc"/>
    <property type="match status" value="1"/>
</dbReference>
<feature type="domain" description="Helicase C-terminal" evidence="16">
    <location>
        <begin position="217"/>
        <end position="363"/>
    </location>
</feature>
<proteinExistence type="inferred from homology"/>
<dbReference type="SMART" id="SM00487">
    <property type="entry name" value="DEXDc"/>
    <property type="match status" value="1"/>
</dbReference>
<dbReference type="CDD" id="cd17920">
    <property type="entry name" value="DEXHc_RecQ"/>
    <property type="match status" value="1"/>
</dbReference>
<evidence type="ECO:0000256" key="13">
    <source>
        <dbReference type="ARBA" id="ARBA00044550"/>
    </source>
</evidence>
<dbReference type="Pfam" id="PF14493">
    <property type="entry name" value="HTH_40"/>
    <property type="match status" value="1"/>
</dbReference>
<accession>A0A832G778</accession>
<dbReference type="NCBIfam" id="TIGR00614">
    <property type="entry name" value="recQ_fam"/>
    <property type="match status" value="1"/>
</dbReference>
<dbReference type="GO" id="GO:0005737">
    <property type="term" value="C:cytoplasm"/>
    <property type="evidence" value="ECO:0007669"/>
    <property type="project" value="TreeGrafter"/>
</dbReference>
<dbReference type="GO" id="GO:0043138">
    <property type="term" value="F:3'-5' DNA helicase activity"/>
    <property type="evidence" value="ECO:0007669"/>
    <property type="project" value="UniProtKB-EC"/>
</dbReference>
<dbReference type="InterPro" id="IPR002121">
    <property type="entry name" value="HRDC_dom"/>
</dbReference>
<keyword evidence="5" id="KW-0378">Hydrolase</keyword>
<dbReference type="InterPro" id="IPR010997">
    <property type="entry name" value="HRDC-like_sf"/>
</dbReference>
<keyword evidence="8" id="KW-0238">DNA-binding</keyword>
<dbReference type="GO" id="GO:0003677">
    <property type="term" value="F:DNA binding"/>
    <property type="evidence" value="ECO:0007669"/>
    <property type="project" value="UniProtKB-KW"/>
</dbReference>
<dbReference type="GO" id="GO:0016787">
    <property type="term" value="F:hydrolase activity"/>
    <property type="evidence" value="ECO:0007669"/>
    <property type="project" value="UniProtKB-KW"/>
</dbReference>
<dbReference type="FunFam" id="3.40.50.300:FF:001389">
    <property type="entry name" value="ATP-dependent DNA helicase RecQ"/>
    <property type="match status" value="1"/>
</dbReference>
<dbReference type="InterPro" id="IPR001650">
    <property type="entry name" value="Helicase_C-like"/>
</dbReference>
<dbReference type="PROSITE" id="PS51194">
    <property type="entry name" value="HELICASE_CTER"/>
    <property type="match status" value="1"/>
</dbReference>
<evidence type="ECO:0000256" key="9">
    <source>
        <dbReference type="ARBA" id="ARBA00023235"/>
    </source>
</evidence>
<evidence type="ECO:0000256" key="1">
    <source>
        <dbReference type="ARBA" id="ARBA00001946"/>
    </source>
</evidence>
<evidence type="ECO:0000256" key="3">
    <source>
        <dbReference type="ARBA" id="ARBA00022723"/>
    </source>
</evidence>
<dbReference type="GO" id="GO:0005524">
    <property type="term" value="F:ATP binding"/>
    <property type="evidence" value="ECO:0007669"/>
    <property type="project" value="UniProtKB-KW"/>
</dbReference>
<keyword evidence="4" id="KW-0547">Nucleotide-binding</keyword>
<evidence type="ECO:0000256" key="5">
    <source>
        <dbReference type="ARBA" id="ARBA00022801"/>
    </source>
</evidence>
<evidence type="ECO:0000256" key="4">
    <source>
        <dbReference type="ARBA" id="ARBA00022741"/>
    </source>
</evidence>
<dbReference type="PROSITE" id="PS50967">
    <property type="entry name" value="HRDC"/>
    <property type="match status" value="1"/>
</dbReference>
<evidence type="ECO:0000259" key="16">
    <source>
        <dbReference type="PROSITE" id="PS51194"/>
    </source>
</evidence>
<evidence type="ECO:0000256" key="11">
    <source>
        <dbReference type="ARBA" id="ARBA00034808"/>
    </source>
</evidence>
<dbReference type="Pfam" id="PF00271">
    <property type="entry name" value="Helicase_C"/>
    <property type="match status" value="1"/>
</dbReference>
<evidence type="ECO:0000256" key="12">
    <source>
        <dbReference type="ARBA" id="ARBA00044535"/>
    </source>
</evidence>